<dbReference type="InterPro" id="IPR021748">
    <property type="entry name" value="DUF3314"/>
</dbReference>
<reference evidence="3 4" key="1">
    <citation type="submission" date="2019-04" db="EMBL/GenBank/DDBJ databases">
        <authorList>
            <consortium name="Wellcome Sanger Institute Data Sharing"/>
        </authorList>
    </citation>
    <scope>NUCLEOTIDE SEQUENCE [LARGE SCALE GENOMIC DNA]</scope>
</reference>
<dbReference type="Proteomes" id="UP000694397">
    <property type="component" value="Chromosome 20"/>
</dbReference>
<dbReference type="RefSeq" id="XP_018617157.1">
    <property type="nucleotide sequence ID" value="XM_018761641.1"/>
</dbReference>
<evidence type="ECO:0000256" key="2">
    <source>
        <dbReference type="SAM" id="MobiDB-lite"/>
    </source>
</evidence>
<reference evidence="3" key="3">
    <citation type="submission" date="2025-09" db="UniProtKB">
        <authorList>
            <consortium name="Ensembl"/>
        </authorList>
    </citation>
    <scope>IDENTIFICATION</scope>
</reference>
<feature type="coiled-coil region" evidence="1">
    <location>
        <begin position="231"/>
        <end position="258"/>
    </location>
</feature>
<protein>
    <submittedName>
        <fullName evidence="3">Si:ch211-214c7.5</fullName>
    </submittedName>
</protein>
<keyword evidence="4" id="KW-1185">Reference proteome</keyword>
<dbReference type="OrthoDB" id="9933945at2759"/>
<feature type="compositionally biased region" description="Basic and acidic residues" evidence="2">
    <location>
        <begin position="19"/>
        <end position="28"/>
    </location>
</feature>
<dbReference type="KEGG" id="sfm:108939946"/>
<dbReference type="Pfam" id="PF11771">
    <property type="entry name" value="DUF3314"/>
    <property type="match status" value="1"/>
</dbReference>
<proteinExistence type="predicted"/>
<reference evidence="3" key="2">
    <citation type="submission" date="2025-08" db="UniProtKB">
        <authorList>
            <consortium name="Ensembl"/>
        </authorList>
    </citation>
    <scope>IDENTIFICATION</scope>
</reference>
<evidence type="ECO:0000313" key="3">
    <source>
        <dbReference type="Ensembl" id="ENSSFOP00015012876.1"/>
    </source>
</evidence>
<dbReference type="RefSeq" id="XP_018617159.1">
    <property type="nucleotide sequence ID" value="XM_018761643.1"/>
</dbReference>
<sequence>MAEETRTEELSVHDSSAIAEEKETRDTTDQQVPGTPRPGSLSESVVPDFLTSGESDSSGQSNLGFLLKYSDFIMVEDRLEFVERVFRCLMNQAVELQAHLICSHPCFPKEAFVHVVPAFLHRCHPYFTYLEFRARSYWPSHRSIPTCIRNRLLELTQKLCIQLERLIVMYASFDILSLDESDPCGFSHFYIGQCLMGPFKVSMFRYCQPSSFLADDEEGLNGFYKCMRWNVERYKEYLEEMDANKKKVEDEEKMDRREPDYYFMCYKDVPWLKAQKWCKEQGNQEIPLGGTVRLWSLGQWVQADPDPTNEDILDWVLCKRPKGLFKLLRCLGPNEPSVSEATDYLLGVLFLHMCMKEHLTHCEFYG</sequence>
<gene>
    <name evidence="3" type="primary">c20h19orf67</name>
</gene>
<accession>A0A8C9RFR4</accession>
<dbReference type="PANTHER" id="PTHR36292:SF1">
    <property type="entry name" value="UPF0575 PROTEIN C19ORF67"/>
    <property type="match status" value="1"/>
</dbReference>
<dbReference type="AlphaFoldDB" id="A0A8C9RFR4"/>
<dbReference type="GeneTree" id="ENSGT00390000009916"/>
<dbReference type="GeneID" id="108939946"/>
<dbReference type="RefSeq" id="XP_018617158.1">
    <property type="nucleotide sequence ID" value="XM_018761642.1"/>
</dbReference>
<organism evidence="3 4">
    <name type="scientific">Scleropages formosus</name>
    <name type="common">Asian bonytongue</name>
    <name type="synonym">Osteoglossum formosum</name>
    <dbReference type="NCBI Taxonomy" id="113540"/>
    <lineage>
        <taxon>Eukaryota</taxon>
        <taxon>Metazoa</taxon>
        <taxon>Chordata</taxon>
        <taxon>Craniata</taxon>
        <taxon>Vertebrata</taxon>
        <taxon>Euteleostomi</taxon>
        <taxon>Actinopterygii</taxon>
        <taxon>Neopterygii</taxon>
        <taxon>Teleostei</taxon>
        <taxon>Osteoglossocephala</taxon>
        <taxon>Osteoglossomorpha</taxon>
        <taxon>Osteoglossiformes</taxon>
        <taxon>Osteoglossidae</taxon>
        <taxon>Scleropages</taxon>
    </lineage>
</organism>
<dbReference type="Ensembl" id="ENSSFOT00015013038.2">
    <property type="protein sequence ID" value="ENSSFOP00015012876.1"/>
    <property type="gene ID" value="ENSSFOG00015008314.2"/>
</dbReference>
<evidence type="ECO:0000313" key="4">
    <source>
        <dbReference type="Proteomes" id="UP000694397"/>
    </source>
</evidence>
<name>A0A8C9RFR4_SCLFO</name>
<evidence type="ECO:0000256" key="1">
    <source>
        <dbReference type="SAM" id="Coils"/>
    </source>
</evidence>
<feature type="region of interest" description="Disordered" evidence="2">
    <location>
        <begin position="1"/>
        <end position="46"/>
    </location>
</feature>
<keyword evidence="1" id="KW-0175">Coiled coil</keyword>
<feature type="compositionally biased region" description="Basic and acidic residues" evidence="2">
    <location>
        <begin position="1"/>
        <end position="12"/>
    </location>
</feature>
<dbReference type="CTD" id="100688216"/>
<dbReference type="PANTHER" id="PTHR36292">
    <property type="entry name" value="UPF0575 PROTEIN C19ORF67"/>
    <property type="match status" value="1"/>
</dbReference>